<dbReference type="InterPro" id="IPR008910">
    <property type="entry name" value="MSC_TM_helix"/>
</dbReference>
<feature type="transmembrane region" description="Helical" evidence="2">
    <location>
        <begin position="351"/>
        <end position="373"/>
    </location>
</feature>
<evidence type="ECO:0008006" key="5">
    <source>
        <dbReference type="Google" id="ProtNLM"/>
    </source>
</evidence>
<feature type="compositionally biased region" description="Pro residues" evidence="1">
    <location>
        <begin position="409"/>
        <end position="418"/>
    </location>
</feature>
<feature type="transmembrane region" description="Helical" evidence="2">
    <location>
        <begin position="12"/>
        <end position="33"/>
    </location>
</feature>
<comment type="caution">
    <text evidence="3">The sequence shown here is derived from an EMBL/GenBank/DDBJ whole genome shotgun (WGS) entry which is preliminary data.</text>
</comment>
<evidence type="ECO:0000256" key="2">
    <source>
        <dbReference type="SAM" id="Phobius"/>
    </source>
</evidence>
<feature type="transmembrane region" description="Helical" evidence="2">
    <location>
        <begin position="67"/>
        <end position="90"/>
    </location>
</feature>
<evidence type="ECO:0000256" key="1">
    <source>
        <dbReference type="SAM" id="MobiDB-lite"/>
    </source>
</evidence>
<dbReference type="Gene3D" id="1.10.287.1260">
    <property type="match status" value="2"/>
</dbReference>
<protein>
    <recommendedName>
        <fullName evidence="5">Mechanosensitive ion channel</fullName>
    </recommendedName>
</protein>
<feature type="transmembrane region" description="Helical" evidence="2">
    <location>
        <begin position="199"/>
        <end position="223"/>
    </location>
</feature>
<evidence type="ECO:0000313" key="4">
    <source>
        <dbReference type="Proteomes" id="UP001501536"/>
    </source>
</evidence>
<keyword evidence="4" id="KW-1185">Reference proteome</keyword>
<dbReference type="Proteomes" id="UP001501536">
    <property type="component" value="Unassembled WGS sequence"/>
</dbReference>
<gene>
    <name evidence="3" type="ORF">GCM10022377_07730</name>
</gene>
<dbReference type="Pfam" id="PF05552">
    <property type="entry name" value="MS_channel_1st_1"/>
    <property type="match status" value="2"/>
</dbReference>
<feature type="transmembrane region" description="Helical" evidence="2">
    <location>
        <begin position="292"/>
        <end position="316"/>
    </location>
</feature>
<keyword evidence="2" id="KW-0812">Transmembrane</keyword>
<feature type="compositionally biased region" description="Gly residues" evidence="1">
    <location>
        <begin position="430"/>
        <end position="447"/>
    </location>
</feature>
<feature type="transmembrane region" description="Helical" evidence="2">
    <location>
        <begin position="163"/>
        <end position="187"/>
    </location>
</feature>
<dbReference type="EMBL" id="BAABCJ010000001">
    <property type="protein sequence ID" value="GAA3697287.1"/>
    <property type="molecule type" value="Genomic_DNA"/>
</dbReference>
<feature type="transmembrane region" description="Helical" evidence="2">
    <location>
        <begin position="96"/>
        <end position="121"/>
    </location>
</feature>
<keyword evidence="2" id="KW-1133">Transmembrane helix</keyword>
<dbReference type="InterPro" id="IPR045275">
    <property type="entry name" value="MscS_archaea/bacteria_type"/>
</dbReference>
<sequence>MQDTGTWGNIDWPSMAMKVALAIVILLVTWIIAKAVKWAVAKLVTKIPALQKQGGDGRQVGESLGQIASLLVWLFGLMAILQLFALQQVLAPIQGLLNGVLGFLPNLIGAAVLFIIGYVLAKIVRQLIEAALGTVDLSKLTSKFKKRDEPVDPVESVEQNNKVAALVGNLVFGIIMIVVSIAALQVLGIEAISNPAQDMLNMFLNAIPAIIGAAILLAIGYVISKFLGKLLEDLLRGLGTDRSLRELGIVPEGTSGSTVITRIVQFAIMVFFAVMAARLLNFPEVTRMLEEILELGGAVLFGGVIIAAGFLIASIIGRFITNKAASGILRYATIALFIAMGLRYMGIADSIINLAFGAIVVGAALAAALAFGLGGREAAAKVLQKVDVQELGAKAEESTPKSGGSRTAPPTPPTPPASPSAGTDPTHRAGGPGSTPGSTPGQGGPVL</sequence>
<feature type="region of interest" description="Disordered" evidence="1">
    <location>
        <begin position="393"/>
        <end position="447"/>
    </location>
</feature>
<organism evidence="3 4">
    <name type="scientific">Zhihengliuella alba</name>
    <dbReference type="NCBI Taxonomy" id="547018"/>
    <lineage>
        <taxon>Bacteria</taxon>
        <taxon>Bacillati</taxon>
        <taxon>Actinomycetota</taxon>
        <taxon>Actinomycetes</taxon>
        <taxon>Micrococcales</taxon>
        <taxon>Micrococcaceae</taxon>
        <taxon>Zhihengliuella</taxon>
    </lineage>
</organism>
<proteinExistence type="predicted"/>
<accession>A0ABP7CYB8</accession>
<keyword evidence="2" id="KW-0472">Membrane</keyword>
<dbReference type="NCBIfam" id="NF033912">
    <property type="entry name" value="msc"/>
    <property type="match status" value="1"/>
</dbReference>
<name>A0ABP7CYB8_9MICC</name>
<feature type="transmembrane region" description="Helical" evidence="2">
    <location>
        <begin position="328"/>
        <end position="345"/>
    </location>
</feature>
<feature type="transmembrane region" description="Helical" evidence="2">
    <location>
        <begin position="263"/>
        <end position="280"/>
    </location>
</feature>
<dbReference type="PANTHER" id="PTHR30221">
    <property type="entry name" value="SMALL-CONDUCTANCE MECHANOSENSITIVE CHANNEL"/>
    <property type="match status" value="1"/>
</dbReference>
<evidence type="ECO:0000313" key="3">
    <source>
        <dbReference type="EMBL" id="GAA3697287.1"/>
    </source>
</evidence>
<reference evidence="4" key="1">
    <citation type="journal article" date="2019" name="Int. J. Syst. Evol. Microbiol.">
        <title>The Global Catalogue of Microorganisms (GCM) 10K type strain sequencing project: providing services to taxonomists for standard genome sequencing and annotation.</title>
        <authorList>
            <consortium name="The Broad Institute Genomics Platform"/>
            <consortium name="The Broad Institute Genome Sequencing Center for Infectious Disease"/>
            <person name="Wu L."/>
            <person name="Ma J."/>
        </authorList>
    </citation>
    <scope>NUCLEOTIDE SEQUENCE [LARGE SCALE GENOMIC DNA]</scope>
    <source>
        <strain evidence="4">JCM 16961</strain>
    </source>
</reference>
<dbReference type="PANTHER" id="PTHR30221:SF1">
    <property type="entry name" value="SMALL-CONDUCTANCE MECHANOSENSITIVE CHANNEL"/>
    <property type="match status" value="1"/>
</dbReference>